<dbReference type="FunFam" id="3.40.50.720:FF:000084">
    <property type="entry name" value="Short-chain dehydrogenase reductase"/>
    <property type="match status" value="1"/>
</dbReference>
<sequence length="268" mass="27415">MSGLSGRTVFITGATGAIAEACALQLARDGARLALMARRADGLAETAARIRAHVPDAQVHTFIGDGTDEQAVAAAVRGARALAGRLDVAFATVGGGGFRPLIETTAADLRDAFESNVVSAFHVIRTAAPLMQPGGSIVCLSSGAAVLTFRHLAAYHMAKAALEGLVRSAADELGPSGLRVNAIRPGLTRSGATQGMFEGGAAEAFLPEYPLGRLGEADDMAGAVRFLAGDESAWVTGQCIAVDGGNLLRRSPDLAPLPVVNANSEGRE</sequence>
<dbReference type="PANTHER" id="PTHR43669">
    <property type="entry name" value="5-KETO-D-GLUCONATE 5-REDUCTASE"/>
    <property type="match status" value="1"/>
</dbReference>
<dbReference type="SMART" id="SM00822">
    <property type="entry name" value="PKS_KR"/>
    <property type="match status" value="1"/>
</dbReference>
<proteinExistence type="inferred from homology"/>
<evidence type="ECO:0000313" key="5">
    <source>
        <dbReference type="Proteomes" id="UP000031338"/>
    </source>
</evidence>
<dbReference type="InterPro" id="IPR057326">
    <property type="entry name" value="KR_dom"/>
</dbReference>
<evidence type="ECO:0000256" key="2">
    <source>
        <dbReference type="ARBA" id="ARBA00023002"/>
    </source>
</evidence>
<evidence type="ECO:0000259" key="3">
    <source>
        <dbReference type="SMART" id="SM00822"/>
    </source>
</evidence>
<dbReference type="GO" id="GO:0016491">
    <property type="term" value="F:oxidoreductase activity"/>
    <property type="evidence" value="ECO:0007669"/>
    <property type="project" value="UniProtKB-KW"/>
</dbReference>
<dbReference type="Gene3D" id="3.40.50.720">
    <property type="entry name" value="NAD(P)-binding Rossmann-like Domain"/>
    <property type="match status" value="1"/>
</dbReference>
<dbReference type="InterPro" id="IPR036291">
    <property type="entry name" value="NAD(P)-bd_dom_sf"/>
</dbReference>
<keyword evidence="5" id="KW-1185">Reference proteome</keyword>
<dbReference type="PRINTS" id="PR00081">
    <property type="entry name" value="GDHRDH"/>
</dbReference>
<name>A0A0B9A5X1_9SPHN</name>
<dbReference type="RefSeq" id="WP_039334468.1">
    <property type="nucleotide sequence ID" value="NZ_JRVC01000010.1"/>
</dbReference>
<dbReference type="CDD" id="cd05233">
    <property type="entry name" value="SDR_c"/>
    <property type="match status" value="1"/>
</dbReference>
<comment type="caution">
    <text evidence="4">The sequence shown here is derived from an EMBL/GenBank/DDBJ whole genome shotgun (WGS) entry which is preliminary data.</text>
</comment>
<comment type="similarity">
    <text evidence="1">Belongs to the short-chain dehydrogenases/reductases (SDR) family.</text>
</comment>
<dbReference type="Pfam" id="PF13561">
    <property type="entry name" value="adh_short_C2"/>
    <property type="match status" value="1"/>
</dbReference>
<evidence type="ECO:0000256" key="1">
    <source>
        <dbReference type="ARBA" id="ARBA00006484"/>
    </source>
</evidence>
<protein>
    <submittedName>
        <fullName evidence="4">7-Alpha-hydroxysteroid dehydrogenase</fullName>
    </submittedName>
</protein>
<feature type="domain" description="Ketoreductase" evidence="3">
    <location>
        <begin position="7"/>
        <end position="205"/>
    </location>
</feature>
<dbReference type="Proteomes" id="UP000031338">
    <property type="component" value="Unassembled WGS sequence"/>
</dbReference>
<dbReference type="PATRIC" id="fig|48936.3.peg.2264"/>
<accession>A0A0B9A5X1</accession>
<reference evidence="4 5" key="1">
    <citation type="submission" date="2014-10" db="EMBL/GenBank/DDBJ databases">
        <title>Draft genome sequence of Novosphingobium subterraneum DSM 12447.</title>
        <authorList>
            <person name="Gan H.M."/>
            <person name="Gan H.Y."/>
            <person name="Savka M.A."/>
        </authorList>
    </citation>
    <scope>NUCLEOTIDE SEQUENCE [LARGE SCALE GENOMIC DNA]</scope>
    <source>
        <strain evidence="4 5">DSM 12447</strain>
    </source>
</reference>
<dbReference type="InterPro" id="IPR002347">
    <property type="entry name" value="SDR_fam"/>
</dbReference>
<dbReference type="STRING" id="48936.NJ75_02255"/>
<organism evidence="4 5">
    <name type="scientific">Novosphingobium subterraneum</name>
    <dbReference type="NCBI Taxonomy" id="48936"/>
    <lineage>
        <taxon>Bacteria</taxon>
        <taxon>Pseudomonadati</taxon>
        <taxon>Pseudomonadota</taxon>
        <taxon>Alphaproteobacteria</taxon>
        <taxon>Sphingomonadales</taxon>
        <taxon>Sphingomonadaceae</taxon>
        <taxon>Novosphingobium</taxon>
    </lineage>
</organism>
<dbReference type="AlphaFoldDB" id="A0A0B9A5X1"/>
<dbReference type="EMBL" id="JRVC01000010">
    <property type="protein sequence ID" value="KHS45994.1"/>
    <property type="molecule type" value="Genomic_DNA"/>
</dbReference>
<keyword evidence="2" id="KW-0560">Oxidoreductase</keyword>
<dbReference type="PANTHER" id="PTHR43669:SF3">
    <property type="entry name" value="ALCOHOL DEHYDROGENASE, PUTATIVE (AFU_ORTHOLOGUE AFUA_3G03445)-RELATED"/>
    <property type="match status" value="1"/>
</dbReference>
<gene>
    <name evidence="4" type="ORF">NJ75_02255</name>
</gene>
<dbReference type="SUPFAM" id="SSF51735">
    <property type="entry name" value="NAD(P)-binding Rossmann-fold domains"/>
    <property type="match status" value="1"/>
</dbReference>
<evidence type="ECO:0000313" key="4">
    <source>
        <dbReference type="EMBL" id="KHS45994.1"/>
    </source>
</evidence>